<dbReference type="RefSeq" id="WP_111270937.1">
    <property type="nucleotide sequence ID" value="NZ_QKWW01000038.1"/>
</dbReference>
<sequence length="461" mass="51421">MVDLRSEEIKRKVIKCMPWILLYEFFQVFNENVFNLITPNLSQEFGVTPSTVSLIVTLGKLFLGIASIVFSALSDIVSTRKLMLFTCFAFPVVTTIGFFAPHSFALLITARVMFALTIAIPLALQVIIALKYFDKLTAAKYFGYNTAIFQLASAAGHFFGGYITEYFHWNYIFLFPLLTLLGIPTLMKNLPKDESKKGSFDFTGMLLVTLISTLLITFMTFKMQYPLLLVSAIVCILIFVLYTRKSKNPFIKPELFKVKGIVWSLVVCGLFYGTQVGFGFIFPFIVHNAYGLPVSTIGVFYSLTNIAAFIAGINSGRIISRIGYRNITLLGGAFIFSGLAFVTFFVGFSVIFVFVGMAFFNIGYALFFSGYLSNYTQLLPEHQHGSGVGVERLVLNIGSSLGGALIAMLYGQPYMMNKILDFSSNPQSAQYSNIALVLMIMIAVATLIFTRVFTKKFNRIE</sequence>
<dbReference type="PANTHER" id="PTHR42718:SF46">
    <property type="entry name" value="BLR6921 PROTEIN"/>
    <property type="match status" value="1"/>
</dbReference>
<evidence type="ECO:0000313" key="9">
    <source>
        <dbReference type="EMBL" id="PZT55069.1"/>
    </source>
</evidence>
<feature type="transmembrane region" description="Helical" evidence="7">
    <location>
        <begin position="142"/>
        <end position="163"/>
    </location>
</feature>
<feature type="transmembrane region" description="Helical" evidence="7">
    <location>
        <begin position="169"/>
        <end position="187"/>
    </location>
</feature>
<evidence type="ECO:0000256" key="4">
    <source>
        <dbReference type="ARBA" id="ARBA00022692"/>
    </source>
</evidence>
<organism evidence="9 10">
    <name type="scientific">Paenibacillus silvae</name>
    <dbReference type="NCBI Taxonomy" id="1325358"/>
    <lineage>
        <taxon>Bacteria</taxon>
        <taxon>Bacillati</taxon>
        <taxon>Bacillota</taxon>
        <taxon>Bacilli</taxon>
        <taxon>Bacillales</taxon>
        <taxon>Paenibacillaceae</taxon>
        <taxon>Paenibacillus</taxon>
    </lineage>
</organism>
<dbReference type="PANTHER" id="PTHR42718">
    <property type="entry name" value="MAJOR FACILITATOR SUPERFAMILY MULTIDRUG TRANSPORTER MFSC"/>
    <property type="match status" value="1"/>
</dbReference>
<gene>
    <name evidence="9" type="ORF">DN757_14495</name>
</gene>
<feature type="transmembrane region" description="Helical" evidence="7">
    <location>
        <begin position="431"/>
        <end position="453"/>
    </location>
</feature>
<evidence type="ECO:0000256" key="1">
    <source>
        <dbReference type="ARBA" id="ARBA00004651"/>
    </source>
</evidence>
<feature type="transmembrane region" description="Helical" evidence="7">
    <location>
        <begin position="393"/>
        <end position="411"/>
    </location>
</feature>
<evidence type="ECO:0000256" key="3">
    <source>
        <dbReference type="ARBA" id="ARBA00022475"/>
    </source>
</evidence>
<evidence type="ECO:0000256" key="2">
    <source>
        <dbReference type="ARBA" id="ARBA00022448"/>
    </source>
</evidence>
<feature type="transmembrane region" description="Helical" evidence="7">
    <location>
        <begin position="225"/>
        <end position="242"/>
    </location>
</feature>
<comment type="caution">
    <text evidence="9">The sequence shown here is derived from an EMBL/GenBank/DDBJ whole genome shotgun (WGS) entry which is preliminary data.</text>
</comment>
<feature type="transmembrane region" description="Helical" evidence="7">
    <location>
        <begin position="50"/>
        <end position="70"/>
    </location>
</feature>
<feature type="transmembrane region" description="Helical" evidence="7">
    <location>
        <begin position="351"/>
        <end position="372"/>
    </location>
</feature>
<evidence type="ECO:0000256" key="6">
    <source>
        <dbReference type="ARBA" id="ARBA00023136"/>
    </source>
</evidence>
<reference evidence="9 10" key="1">
    <citation type="submission" date="2018-06" db="EMBL/GenBank/DDBJ databases">
        <title>Isolation of heavy metals resistant Paenibacillus silvae NC2 from Gold-Copper mine in ZiJin, China.</title>
        <authorList>
            <person name="Xu J."/>
            <person name="Mazhar H.S."/>
            <person name="Rensing C."/>
        </authorList>
    </citation>
    <scope>NUCLEOTIDE SEQUENCE [LARGE SCALE GENOMIC DNA]</scope>
    <source>
        <strain evidence="9 10">NC2</strain>
    </source>
</reference>
<dbReference type="GO" id="GO:0005886">
    <property type="term" value="C:plasma membrane"/>
    <property type="evidence" value="ECO:0007669"/>
    <property type="project" value="UniProtKB-SubCell"/>
</dbReference>
<dbReference type="InterPro" id="IPR020846">
    <property type="entry name" value="MFS_dom"/>
</dbReference>
<keyword evidence="4 7" id="KW-0812">Transmembrane</keyword>
<evidence type="ECO:0000313" key="10">
    <source>
        <dbReference type="Proteomes" id="UP000249204"/>
    </source>
</evidence>
<keyword evidence="3" id="KW-1003">Cell membrane</keyword>
<evidence type="ECO:0000259" key="8">
    <source>
        <dbReference type="PROSITE" id="PS50850"/>
    </source>
</evidence>
<keyword evidence="2" id="KW-0813">Transport</keyword>
<feature type="transmembrane region" description="Helical" evidence="7">
    <location>
        <begin position="326"/>
        <end position="345"/>
    </location>
</feature>
<dbReference type="InterPro" id="IPR011701">
    <property type="entry name" value="MFS"/>
</dbReference>
<dbReference type="GO" id="GO:0022857">
    <property type="term" value="F:transmembrane transporter activity"/>
    <property type="evidence" value="ECO:0007669"/>
    <property type="project" value="InterPro"/>
</dbReference>
<dbReference type="InterPro" id="IPR036259">
    <property type="entry name" value="MFS_trans_sf"/>
</dbReference>
<protein>
    <recommendedName>
        <fullName evidence="8">Major facilitator superfamily (MFS) profile domain-containing protein</fullName>
    </recommendedName>
</protein>
<dbReference type="PRINTS" id="PR01036">
    <property type="entry name" value="TCRTETB"/>
</dbReference>
<feature type="domain" description="Major facilitator superfamily (MFS) profile" evidence="8">
    <location>
        <begin position="16"/>
        <end position="458"/>
    </location>
</feature>
<accession>A0A2W6NH77</accession>
<feature type="transmembrane region" description="Helical" evidence="7">
    <location>
        <begin position="82"/>
        <end position="100"/>
    </location>
</feature>
<evidence type="ECO:0000256" key="5">
    <source>
        <dbReference type="ARBA" id="ARBA00022989"/>
    </source>
</evidence>
<proteinExistence type="predicted"/>
<evidence type="ECO:0000256" key="7">
    <source>
        <dbReference type="SAM" id="Phobius"/>
    </source>
</evidence>
<dbReference type="AlphaFoldDB" id="A0A2W6NH77"/>
<dbReference type="SUPFAM" id="SSF103473">
    <property type="entry name" value="MFS general substrate transporter"/>
    <property type="match status" value="1"/>
</dbReference>
<dbReference type="Gene3D" id="1.20.1720.10">
    <property type="entry name" value="Multidrug resistance protein D"/>
    <property type="match status" value="1"/>
</dbReference>
<dbReference type="Proteomes" id="UP000249204">
    <property type="component" value="Unassembled WGS sequence"/>
</dbReference>
<feature type="transmembrane region" description="Helical" evidence="7">
    <location>
        <begin position="262"/>
        <end position="286"/>
    </location>
</feature>
<feature type="transmembrane region" description="Helical" evidence="7">
    <location>
        <begin position="106"/>
        <end position="130"/>
    </location>
</feature>
<dbReference type="PROSITE" id="PS50850">
    <property type="entry name" value="MFS"/>
    <property type="match status" value="1"/>
</dbReference>
<feature type="transmembrane region" description="Helical" evidence="7">
    <location>
        <begin position="292"/>
        <end position="314"/>
    </location>
</feature>
<name>A0A2W6NH77_9BACL</name>
<comment type="subcellular location">
    <subcellularLocation>
        <location evidence="1">Cell membrane</location>
        <topology evidence="1">Multi-pass membrane protein</topology>
    </subcellularLocation>
</comment>
<keyword evidence="6 7" id="KW-0472">Membrane</keyword>
<dbReference type="Pfam" id="PF07690">
    <property type="entry name" value="MFS_1"/>
    <property type="match status" value="1"/>
</dbReference>
<keyword evidence="5 7" id="KW-1133">Transmembrane helix</keyword>
<feature type="transmembrane region" description="Helical" evidence="7">
    <location>
        <begin position="199"/>
        <end position="219"/>
    </location>
</feature>
<dbReference type="EMBL" id="QKWW01000038">
    <property type="protein sequence ID" value="PZT55069.1"/>
    <property type="molecule type" value="Genomic_DNA"/>
</dbReference>
<dbReference type="Gene3D" id="1.20.1250.20">
    <property type="entry name" value="MFS general substrate transporter like domains"/>
    <property type="match status" value="1"/>
</dbReference>